<dbReference type="PROSITE" id="PS50972">
    <property type="entry name" value="PTERIN_BINDING"/>
    <property type="match status" value="1"/>
</dbReference>
<dbReference type="InterPro" id="IPR050554">
    <property type="entry name" value="Met_Synthase/Corrinoid"/>
</dbReference>
<reference evidence="5" key="1">
    <citation type="submission" date="2018-05" db="EMBL/GenBank/DDBJ databases">
        <authorList>
            <person name="Lanie J.A."/>
            <person name="Ng W.-L."/>
            <person name="Kazmierczak K.M."/>
            <person name="Andrzejewski T.M."/>
            <person name="Davidsen T.M."/>
            <person name="Wayne K.J."/>
            <person name="Tettelin H."/>
            <person name="Glass J.I."/>
            <person name="Rusch D."/>
            <person name="Podicherti R."/>
            <person name="Tsui H.-C.T."/>
            <person name="Winkler M.E."/>
        </authorList>
    </citation>
    <scope>NUCLEOTIDE SEQUENCE</scope>
</reference>
<protein>
    <recommendedName>
        <fullName evidence="4">Pterin-binding domain-containing protein</fullName>
    </recommendedName>
</protein>
<feature type="non-terminal residue" evidence="5">
    <location>
        <position position="1"/>
    </location>
</feature>
<keyword evidence="3" id="KW-0808">Transferase</keyword>
<organism evidence="5">
    <name type="scientific">marine metagenome</name>
    <dbReference type="NCBI Taxonomy" id="408172"/>
    <lineage>
        <taxon>unclassified sequences</taxon>
        <taxon>metagenomes</taxon>
        <taxon>ecological metagenomes</taxon>
    </lineage>
</organism>
<dbReference type="SUPFAM" id="SSF51717">
    <property type="entry name" value="Dihydropteroate synthetase-like"/>
    <property type="match status" value="1"/>
</dbReference>
<sequence length="201" mass="22171">DSSNSDIIESGLKSYKSSGISPLINSVAFERPEVFEMALSYGANIIAMATSETGMPEDENDRMVNAKKILDKSIEIGFSLDEIYLDAIVFPISVNSQCGNHYFDAVKGIRKEYGSQLHIGMGLSNVSFGMPMRKLINQAFIYLGLESGIDAGLLDPTQIKLEEIYEIDVTSEKLGLAIDMLTGKDEFCIKYLQAYRSGKLK</sequence>
<dbReference type="GO" id="GO:0005829">
    <property type="term" value="C:cytosol"/>
    <property type="evidence" value="ECO:0007669"/>
    <property type="project" value="TreeGrafter"/>
</dbReference>
<gene>
    <name evidence="5" type="ORF">METZ01_LOCUS453034</name>
</gene>
<evidence type="ECO:0000256" key="1">
    <source>
        <dbReference type="ARBA" id="ARBA00010398"/>
    </source>
</evidence>
<dbReference type="InterPro" id="IPR000489">
    <property type="entry name" value="Pterin-binding_dom"/>
</dbReference>
<dbReference type="PANTHER" id="PTHR45833:SF2">
    <property type="entry name" value="BIFUNCTIONAL HOMOCYSTEINE S-METHYLTRANSFERASE_5,10-METHYLENETETRAHYDROFOLATE REDUCTASE"/>
    <property type="match status" value="1"/>
</dbReference>
<dbReference type="AlphaFoldDB" id="A0A382ZY08"/>
<dbReference type="PANTHER" id="PTHR45833">
    <property type="entry name" value="METHIONINE SYNTHASE"/>
    <property type="match status" value="1"/>
</dbReference>
<dbReference type="GO" id="GO:0008705">
    <property type="term" value="F:methionine synthase activity"/>
    <property type="evidence" value="ECO:0007669"/>
    <property type="project" value="TreeGrafter"/>
</dbReference>
<keyword evidence="2" id="KW-0489">Methyltransferase</keyword>
<dbReference type="InterPro" id="IPR011005">
    <property type="entry name" value="Dihydropteroate_synth-like_sf"/>
</dbReference>
<evidence type="ECO:0000256" key="3">
    <source>
        <dbReference type="ARBA" id="ARBA00022679"/>
    </source>
</evidence>
<name>A0A382ZY08_9ZZZZ</name>
<dbReference type="GO" id="GO:0042558">
    <property type="term" value="P:pteridine-containing compound metabolic process"/>
    <property type="evidence" value="ECO:0007669"/>
    <property type="project" value="InterPro"/>
</dbReference>
<evidence type="ECO:0000313" key="5">
    <source>
        <dbReference type="EMBL" id="SVE00180.1"/>
    </source>
</evidence>
<dbReference type="EMBL" id="UINC01187453">
    <property type="protein sequence ID" value="SVE00180.1"/>
    <property type="molecule type" value="Genomic_DNA"/>
</dbReference>
<accession>A0A382ZY08</accession>
<comment type="similarity">
    <text evidence="1">Belongs to the vitamin-B12 dependent methionine synthase family.</text>
</comment>
<evidence type="ECO:0000256" key="2">
    <source>
        <dbReference type="ARBA" id="ARBA00022603"/>
    </source>
</evidence>
<feature type="domain" description="Pterin-binding" evidence="4">
    <location>
        <begin position="1"/>
        <end position="175"/>
    </location>
</feature>
<proteinExistence type="inferred from homology"/>
<dbReference type="Gene3D" id="3.20.20.20">
    <property type="entry name" value="Dihydropteroate synthase-like"/>
    <property type="match status" value="1"/>
</dbReference>
<dbReference type="GO" id="GO:0032259">
    <property type="term" value="P:methylation"/>
    <property type="evidence" value="ECO:0007669"/>
    <property type="project" value="UniProtKB-KW"/>
</dbReference>
<dbReference type="Pfam" id="PF00809">
    <property type="entry name" value="Pterin_bind"/>
    <property type="match status" value="1"/>
</dbReference>
<evidence type="ECO:0000259" key="4">
    <source>
        <dbReference type="PROSITE" id="PS50972"/>
    </source>
</evidence>